<protein>
    <submittedName>
        <fullName evidence="1">Uncharacterized protein</fullName>
    </submittedName>
</protein>
<accession>A0A4Y2E5K7</accession>
<evidence type="ECO:0000313" key="1">
    <source>
        <dbReference type="EMBL" id="GBM24432.1"/>
    </source>
</evidence>
<comment type="caution">
    <text evidence="1">The sequence shown here is derived from an EMBL/GenBank/DDBJ whole genome shotgun (WGS) entry which is preliminary data.</text>
</comment>
<sequence length="107" mass="12267">MATCPELLQRSEEMKITCCEIRDELRMFQCVCCGRARLFCTLVFMKENLVSTPVFVTLHSLRKLPLVGDEFHLGMFSLNAKPLLHLTFQSPTMYPSTTTSSKMISER</sequence>
<name>A0A4Y2E5K7_ARAVE</name>
<keyword evidence="2" id="KW-1185">Reference proteome</keyword>
<proteinExistence type="predicted"/>
<gene>
    <name evidence="1" type="ORF">AVEN_76161_1</name>
</gene>
<evidence type="ECO:0000313" key="2">
    <source>
        <dbReference type="Proteomes" id="UP000499080"/>
    </source>
</evidence>
<dbReference type="Proteomes" id="UP000499080">
    <property type="component" value="Unassembled WGS sequence"/>
</dbReference>
<dbReference type="EMBL" id="BGPR01000518">
    <property type="protein sequence ID" value="GBM24432.1"/>
    <property type="molecule type" value="Genomic_DNA"/>
</dbReference>
<reference evidence="1 2" key="1">
    <citation type="journal article" date="2019" name="Sci. Rep.">
        <title>Orb-weaving spider Araneus ventricosus genome elucidates the spidroin gene catalogue.</title>
        <authorList>
            <person name="Kono N."/>
            <person name="Nakamura H."/>
            <person name="Ohtoshi R."/>
            <person name="Moran D.A.P."/>
            <person name="Shinohara A."/>
            <person name="Yoshida Y."/>
            <person name="Fujiwara M."/>
            <person name="Mori M."/>
            <person name="Tomita M."/>
            <person name="Arakawa K."/>
        </authorList>
    </citation>
    <scope>NUCLEOTIDE SEQUENCE [LARGE SCALE GENOMIC DNA]</scope>
</reference>
<dbReference type="AlphaFoldDB" id="A0A4Y2E5K7"/>
<organism evidence="1 2">
    <name type="scientific">Araneus ventricosus</name>
    <name type="common">Orbweaver spider</name>
    <name type="synonym">Epeira ventricosa</name>
    <dbReference type="NCBI Taxonomy" id="182803"/>
    <lineage>
        <taxon>Eukaryota</taxon>
        <taxon>Metazoa</taxon>
        <taxon>Ecdysozoa</taxon>
        <taxon>Arthropoda</taxon>
        <taxon>Chelicerata</taxon>
        <taxon>Arachnida</taxon>
        <taxon>Araneae</taxon>
        <taxon>Araneomorphae</taxon>
        <taxon>Entelegynae</taxon>
        <taxon>Araneoidea</taxon>
        <taxon>Araneidae</taxon>
        <taxon>Araneus</taxon>
    </lineage>
</organism>